<evidence type="ECO:0000313" key="3">
    <source>
        <dbReference type="Proteomes" id="UP000030753"/>
    </source>
</evidence>
<organism evidence="2 3">
    <name type="scientific">Fusarium oxysporum NRRL 32931</name>
    <dbReference type="NCBI Taxonomy" id="660029"/>
    <lineage>
        <taxon>Eukaryota</taxon>
        <taxon>Fungi</taxon>
        <taxon>Dikarya</taxon>
        <taxon>Ascomycota</taxon>
        <taxon>Pezizomycotina</taxon>
        <taxon>Sordariomycetes</taxon>
        <taxon>Hypocreomycetidae</taxon>
        <taxon>Hypocreales</taxon>
        <taxon>Nectriaceae</taxon>
        <taxon>Fusarium</taxon>
        <taxon>Fusarium oxysporum species complex</taxon>
    </lineage>
</organism>
<reference evidence="2 3" key="1">
    <citation type="submission" date="2011-06" db="EMBL/GenBank/DDBJ databases">
        <title>The Genome Sequence of Fusarium oxysporum FOSC 3-a.</title>
        <authorList>
            <consortium name="The Broad Institute Genome Sequencing Platform"/>
            <person name="Ma L.-J."/>
            <person name="Gale L.R."/>
            <person name="Schwartz D.C."/>
            <person name="Zhou S."/>
            <person name="Corby-Kistler H."/>
            <person name="Young S.K."/>
            <person name="Zeng Q."/>
            <person name="Gargeya S."/>
            <person name="Fitzgerald M."/>
            <person name="Haas B."/>
            <person name="Abouelleil A."/>
            <person name="Alvarado L."/>
            <person name="Arachchi H.M."/>
            <person name="Berlin A."/>
            <person name="Brown A."/>
            <person name="Chapman S.B."/>
            <person name="Chen Z."/>
            <person name="Dunbar C."/>
            <person name="Freedman E."/>
            <person name="Gearin G."/>
            <person name="Gellesch M."/>
            <person name="Goldberg J."/>
            <person name="Griggs A."/>
            <person name="Gujja S."/>
            <person name="Heiman D."/>
            <person name="Howarth C."/>
            <person name="Larson L."/>
            <person name="Lui A."/>
            <person name="MacDonald P.J.P."/>
            <person name="Mehta T."/>
            <person name="Montmayeur A."/>
            <person name="Murphy C."/>
            <person name="Neiman D."/>
            <person name="Pearson M."/>
            <person name="Priest M."/>
            <person name="Roberts A."/>
            <person name="Saif S."/>
            <person name="Shea T."/>
            <person name="Shenoy N."/>
            <person name="Sisk P."/>
            <person name="Stolte C."/>
            <person name="Sykes S."/>
            <person name="Wortman J."/>
            <person name="Nusbaum C."/>
            <person name="Birren B."/>
        </authorList>
    </citation>
    <scope>NUCLEOTIDE SEQUENCE [LARGE SCALE GENOMIC DNA]</scope>
    <source>
        <strain evidence="3">FOSC 3-a</strain>
    </source>
</reference>
<dbReference type="PROSITE" id="PS51186">
    <property type="entry name" value="GNAT"/>
    <property type="match status" value="1"/>
</dbReference>
<sequence length="186" mass="20537">MPLSMQTTLPPYEIRLASPADAEQVALLGAQVFTSTYGNSIVAEDLQAYLDKNYTSTAVLADIQDANKTILVASDVNKRIIGYIYLTLGASEACIANITNKIELERLYILPSAHGMGVGRSLEREGETLGRKLGATHMWLGVWEHNVRAVHVYKHWGYSAVGQHMFTIGKTVQTDIVMLKKLEETI</sequence>
<name>W9IJ37_FUSOX</name>
<dbReference type="Pfam" id="PF00583">
    <property type="entry name" value="Acetyltransf_1"/>
    <property type="match status" value="1"/>
</dbReference>
<dbReference type="SUPFAM" id="SSF55729">
    <property type="entry name" value="Acyl-CoA N-acyltransferases (Nat)"/>
    <property type="match status" value="1"/>
</dbReference>
<dbReference type="CDD" id="cd04301">
    <property type="entry name" value="NAT_SF"/>
    <property type="match status" value="1"/>
</dbReference>
<dbReference type="EMBL" id="JH717841">
    <property type="protein sequence ID" value="EWY94933.1"/>
    <property type="molecule type" value="Genomic_DNA"/>
</dbReference>
<dbReference type="InterPro" id="IPR000182">
    <property type="entry name" value="GNAT_dom"/>
</dbReference>
<proteinExistence type="predicted"/>
<dbReference type="HOGENOM" id="CLU_013985_18_0_1"/>
<dbReference type="Gene3D" id="3.40.630.30">
    <property type="match status" value="1"/>
</dbReference>
<dbReference type="AlphaFoldDB" id="W9IJ37"/>
<dbReference type="InterPro" id="IPR016181">
    <property type="entry name" value="Acyl_CoA_acyltransferase"/>
</dbReference>
<evidence type="ECO:0000259" key="1">
    <source>
        <dbReference type="PROSITE" id="PS51186"/>
    </source>
</evidence>
<feature type="domain" description="N-acetyltransferase" evidence="1">
    <location>
        <begin position="12"/>
        <end position="183"/>
    </location>
</feature>
<protein>
    <recommendedName>
        <fullName evidence="1">N-acetyltransferase domain-containing protein</fullName>
    </recommendedName>
</protein>
<dbReference type="Proteomes" id="UP000030753">
    <property type="component" value="Unassembled WGS sequence"/>
</dbReference>
<accession>W9IJ37</accession>
<dbReference type="GO" id="GO:0016747">
    <property type="term" value="F:acyltransferase activity, transferring groups other than amino-acyl groups"/>
    <property type="evidence" value="ECO:0007669"/>
    <property type="project" value="InterPro"/>
</dbReference>
<gene>
    <name evidence="2" type="ORF">FOYG_04081</name>
</gene>
<dbReference type="PANTHER" id="PTHR43072">
    <property type="entry name" value="N-ACETYLTRANSFERASE"/>
    <property type="match status" value="1"/>
</dbReference>
<evidence type="ECO:0000313" key="2">
    <source>
        <dbReference type="EMBL" id="EWY94933.1"/>
    </source>
</evidence>